<sequence>MTPRISMLRLDMLTSVELTACFITVPDIIQWRRKDCSAYWLPPADGIAGRVIGQYASAVAFSPAPDNTASAVRGSGESWWDRLFPWRHMHLHSVQLPVTISQGELSAIHARLTICTQLESMQCVATTDIQVEPDTLDDQDGPNMMGVLEWYPDETIVLKKKQIYWLILENSGKQAFEWIYADPISTVVGDRGVAHETSNGWQIEQDGGPGADIPSIIVGVVAHK</sequence>
<proteinExistence type="predicted"/>
<gene>
    <name evidence="1" type="ORF">BCR43DRAFT_542514</name>
</gene>
<dbReference type="OrthoDB" id="2202643at2759"/>
<dbReference type="AlphaFoldDB" id="A0A1X2HQ50"/>
<keyword evidence="2" id="KW-1185">Reference proteome</keyword>
<evidence type="ECO:0000313" key="2">
    <source>
        <dbReference type="Proteomes" id="UP000242180"/>
    </source>
</evidence>
<organism evidence="1 2">
    <name type="scientific">Syncephalastrum racemosum</name>
    <name type="common">Filamentous fungus</name>
    <dbReference type="NCBI Taxonomy" id="13706"/>
    <lineage>
        <taxon>Eukaryota</taxon>
        <taxon>Fungi</taxon>
        <taxon>Fungi incertae sedis</taxon>
        <taxon>Mucoromycota</taxon>
        <taxon>Mucoromycotina</taxon>
        <taxon>Mucoromycetes</taxon>
        <taxon>Mucorales</taxon>
        <taxon>Syncephalastraceae</taxon>
        <taxon>Syncephalastrum</taxon>
    </lineage>
</organism>
<name>A0A1X2HQ50_SYNRA</name>
<dbReference type="InParanoid" id="A0A1X2HQ50"/>
<evidence type="ECO:0000313" key="1">
    <source>
        <dbReference type="EMBL" id="ORZ01525.1"/>
    </source>
</evidence>
<accession>A0A1X2HQ50</accession>
<reference evidence="1 2" key="1">
    <citation type="submission" date="2016-07" db="EMBL/GenBank/DDBJ databases">
        <title>Pervasive Adenine N6-methylation of Active Genes in Fungi.</title>
        <authorList>
            <consortium name="DOE Joint Genome Institute"/>
            <person name="Mondo S.J."/>
            <person name="Dannebaum R.O."/>
            <person name="Kuo R.C."/>
            <person name="Labutti K."/>
            <person name="Haridas S."/>
            <person name="Kuo A."/>
            <person name="Salamov A."/>
            <person name="Ahrendt S.R."/>
            <person name="Lipzen A."/>
            <person name="Sullivan W."/>
            <person name="Andreopoulos W.B."/>
            <person name="Clum A."/>
            <person name="Lindquist E."/>
            <person name="Daum C."/>
            <person name="Ramamoorthy G.K."/>
            <person name="Gryganskyi A."/>
            <person name="Culley D."/>
            <person name="Magnuson J.K."/>
            <person name="James T.Y."/>
            <person name="O'Malley M.A."/>
            <person name="Stajich J.E."/>
            <person name="Spatafora J.W."/>
            <person name="Visel A."/>
            <person name="Grigoriev I.V."/>
        </authorList>
    </citation>
    <scope>NUCLEOTIDE SEQUENCE [LARGE SCALE GENOMIC DNA]</scope>
    <source>
        <strain evidence="1 2">NRRL 2496</strain>
    </source>
</reference>
<dbReference type="Proteomes" id="UP000242180">
    <property type="component" value="Unassembled WGS sequence"/>
</dbReference>
<comment type="caution">
    <text evidence="1">The sequence shown here is derived from an EMBL/GenBank/DDBJ whole genome shotgun (WGS) entry which is preliminary data.</text>
</comment>
<protein>
    <submittedName>
        <fullName evidence="1">Uncharacterized protein</fullName>
    </submittedName>
</protein>
<dbReference type="EMBL" id="MCGN01000002">
    <property type="protein sequence ID" value="ORZ01525.1"/>
    <property type="molecule type" value="Genomic_DNA"/>
</dbReference>